<feature type="transmembrane region" description="Helical" evidence="8">
    <location>
        <begin position="182"/>
        <end position="203"/>
    </location>
</feature>
<dbReference type="InterPro" id="IPR051789">
    <property type="entry name" value="Bact_Polyamine_Transport"/>
</dbReference>
<dbReference type="PROSITE" id="PS50928">
    <property type="entry name" value="ABC_TM1"/>
    <property type="match status" value="1"/>
</dbReference>
<keyword evidence="4" id="KW-1003">Cell membrane</keyword>
<feature type="transmembrane region" description="Helical" evidence="8">
    <location>
        <begin position="137"/>
        <end position="161"/>
    </location>
</feature>
<accession>A0A1D8K917</accession>
<dbReference type="Gene3D" id="1.10.3720.10">
    <property type="entry name" value="MetI-like"/>
    <property type="match status" value="1"/>
</dbReference>
<sequence length="286" mass="31044">MNRTSFTARLSQVVAIATMAFLWLPLFIVVAFSFEPEAAAVNLTGFTFAWYERVWEQGGMLHAMFRSLELGLVSAAFGTVLGALLAVGLHRYRGRGFAILALIVYLPIVMPDVIYGISQMVFFNYMHQFIGWPSAGLVTMGIAHISFQIPYVALVVYARLVGLDRNLIHAAADLYASPLKSIYAFWLPVLKPALVAGFLLAFTLSLDDFVISFFTSGPGSVTLPIYIWGSIARHGVTPQTNAIASIMIGAVLLVALAQTFFRARRHGHLSSNPPPNAAVTASEGGS</sequence>
<feature type="transmembrane region" description="Helical" evidence="8">
    <location>
        <begin position="12"/>
        <end position="34"/>
    </location>
</feature>
<name>A0A1D8K917_9GAMM</name>
<keyword evidence="6 8" id="KW-1133">Transmembrane helix</keyword>
<evidence type="ECO:0000256" key="8">
    <source>
        <dbReference type="RuleBase" id="RU363032"/>
    </source>
</evidence>
<gene>
    <name evidence="11" type="ORF">BJI67_10435</name>
</gene>
<keyword evidence="7 8" id="KW-0472">Membrane</keyword>
<evidence type="ECO:0000256" key="6">
    <source>
        <dbReference type="ARBA" id="ARBA00022989"/>
    </source>
</evidence>
<proteinExistence type="inferred from homology"/>
<protein>
    <recommendedName>
        <fullName evidence="10">ABC transmembrane type-1 domain-containing protein</fullName>
    </recommendedName>
</protein>
<evidence type="ECO:0000256" key="9">
    <source>
        <dbReference type="SAM" id="MobiDB-lite"/>
    </source>
</evidence>
<dbReference type="Pfam" id="PF00528">
    <property type="entry name" value="BPD_transp_1"/>
    <property type="match status" value="1"/>
</dbReference>
<evidence type="ECO:0000259" key="10">
    <source>
        <dbReference type="PROSITE" id="PS50928"/>
    </source>
</evidence>
<feature type="transmembrane region" description="Helical" evidence="8">
    <location>
        <begin position="70"/>
        <end position="89"/>
    </location>
</feature>
<dbReference type="PANTHER" id="PTHR43848:SF2">
    <property type="entry name" value="PUTRESCINE TRANSPORT SYSTEM PERMEASE PROTEIN POTI"/>
    <property type="match status" value="1"/>
</dbReference>
<dbReference type="KEGG" id="aaeo:BJI67_10435"/>
<evidence type="ECO:0000256" key="4">
    <source>
        <dbReference type="ARBA" id="ARBA00022475"/>
    </source>
</evidence>
<dbReference type="SUPFAM" id="SSF161098">
    <property type="entry name" value="MetI-like"/>
    <property type="match status" value="1"/>
</dbReference>
<feature type="domain" description="ABC transmembrane type-1" evidence="10">
    <location>
        <begin position="64"/>
        <end position="258"/>
    </location>
</feature>
<evidence type="ECO:0000313" key="11">
    <source>
        <dbReference type="EMBL" id="AOV17421.1"/>
    </source>
</evidence>
<evidence type="ECO:0000256" key="7">
    <source>
        <dbReference type="ARBA" id="ARBA00023136"/>
    </source>
</evidence>
<reference evidence="11 12" key="1">
    <citation type="submission" date="2016-09" db="EMBL/GenBank/DDBJ databases">
        <title>Acidihalobacter prosperus V6 (DSM14174).</title>
        <authorList>
            <person name="Khaleque H.N."/>
            <person name="Ramsay J.P."/>
            <person name="Murphy R.J.T."/>
            <person name="Kaksonen A.H."/>
            <person name="Boxall N.J."/>
            <person name="Watkin E.L.J."/>
        </authorList>
    </citation>
    <scope>NUCLEOTIDE SEQUENCE [LARGE SCALE GENOMIC DNA]</scope>
    <source>
        <strain evidence="11 12">V6</strain>
    </source>
</reference>
<dbReference type="PANTHER" id="PTHR43848">
    <property type="entry name" value="PUTRESCINE TRANSPORT SYSTEM PERMEASE PROTEIN POTI"/>
    <property type="match status" value="1"/>
</dbReference>
<dbReference type="EMBL" id="CP017448">
    <property type="protein sequence ID" value="AOV17421.1"/>
    <property type="molecule type" value="Genomic_DNA"/>
</dbReference>
<dbReference type="CDD" id="cd06261">
    <property type="entry name" value="TM_PBP2"/>
    <property type="match status" value="1"/>
</dbReference>
<dbReference type="AlphaFoldDB" id="A0A1D8K917"/>
<feature type="transmembrane region" description="Helical" evidence="8">
    <location>
        <begin position="241"/>
        <end position="261"/>
    </location>
</feature>
<keyword evidence="12" id="KW-1185">Reference proteome</keyword>
<feature type="transmembrane region" description="Helical" evidence="8">
    <location>
        <begin position="96"/>
        <end position="117"/>
    </location>
</feature>
<dbReference type="GO" id="GO:0005886">
    <property type="term" value="C:plasma membrane"/>
    <property type="evidence" value="ECO:0007669"/>
    <property type="project" value="UniProtKB-SubCell"/>
</dbReference>
<comment type="similarity">
    <text evidence="2">Belongs to the binding-protein-dependent transport system permease family. CysTW subfamily.</text>
</comment>
<dbReference type="InterPro" id="IPR035906">
    <property type="entry name" value="MetI-like_sf"/>
</dbReference>
<evidence type="ECO:0000256" key="2">
    <source>
        <dbReference type="ARBA" id="ARBA00007069"/>
    </source>
</evidence>
<evidence type="ECO:0000256" key="3">
    <source>
        <dbReference type="ARBA" id="ARBA00022448"/>
    </source>
</evidence>
<organism evidence="11 12">
    <name type="scientific">Acidihalobacter aeolianus</name>
    <dbReference type="NCBI Taxonomy" id="2792603"/>
    <lineage>
        <taxon>Bacteria</taxon>
        <taxon>Pseudomonadati</taxon>
        <taxon>Pseudomonadota</taxon>
        <taxon>Gammaproteobacteria</taxon>
        <taxon>Chromatiales</taxon>
        <taxon>Ectothiorhodospiraceae</taxon>
        <taxon>Acidihalobacter</taxon>
    </lineage>
</organism>
<feature type="region of interest" description="Disordered" evidence="9">
    <location>
        <begin position="267"/>
        <end position="286"/>
    </location>
</feature>
<comment type="subcellular location">
    <subcellularLocation>
        <location evidence="1 8">Cell membrane</location>
        <topology evidence="1 8">Multi-pass membrane protein</topology>
    </subcellularLocation>
</comment>
<dbReference type="InterPro" id="IPR000515">
    <property type="entry name" value="MetI-like"/>
</dbReference>
<evidence type="ECO:0000256" key="1">
    <source>
        <dbReference type="ARBA" id="ARBA00004651"/>
    </source>
</evidence>
<dbReference type="Proteomes" id="UP000095342">
    <property type="component" value="Chromosome"/>
</dbReference>
<dbReference type="RefSeq" id="WP_070072971.1">
    <property type="nucleotide sequence ID" value="NZ_CP017448.1"/>
</dbReference>
<evidence type="ECO:0000313" key="12">
    <source>
        <dbReference type="Proteomes" id="UP000095342"/>
    </source>
</evidence>
<keyword evidence="5 8" id="KW-0812">Transmembrane</keyword>
<keyword evidence="3 8" id="KW-0813">Transport</keyword>
<dbReference type="GO" id="GO:0055085">
    <property type="term" value="P:transmembrane transport"/>
    <property type="evidence" value="ECO:0007669"/>
    <property type="project" value="InterPro"/>
</dbReference>
<feature type="transmembrane region" description="Helical" evidence="8">
    <location>
        <begin position="209"/>
        <end position="229"/>
    </location>
</feature>
<evidence type="ECO:0000256" key="5">
    <source>
        <dbReference type="ARBA" id="ARBA00022692"/>
    </source>
</evidence>